<proteinExistence type="predicted"/>
<protein>
    <submittedName>
        <fullName evidence="1">Uncharacterized protein</fullName>
    </submittedName>
</protein>
<organism evidence="1 2">
    <name type="scientific">Aquibium oceanicum</name>
    <dbReference type="NCBI Taxonomy" id="1670800"/>
    <lineage>
        <taxon>Bacteria</taxon>
        <taxon>Pseudomonadati</taxon>
        <taxon>Pseudomonadota</taxon>
        <taxon>Alphaproteobacteria</taxon>
        <taxon>Hyphomicrobiales</taxon>
        <taxon>Phyllobacteriaceae</taxon>
        <taxon>Aquibium</taxon>
    </lineage>
</organism>
<dbReference type="RefSeq" id="WP_072607650.1">
    <property type="nucleotide sequence ID" value="NZ_CP018171.1"/>
</dbReference>
<name>A0A1L3SXN9_9HYPH</name>
<dbReference type="KEGG" id="meso:BSQ44_24620"/>
<evidence type="ECO:0000313" key="1">
    <source>
        <dbReference type="EMBL" id="APH74196.1"/>
    </source>
</evidence>
<dbReference type="Proteomes" id="UP000182840">
    <property type="component" value="Chromosome"/>
</dbReference>
<reference evidence="2" key="1">
    <citation type="submission" date="2016-11" db="EMBL/GenBank/DDBJ databases">
        <title>Mesorhizobium oceanicum sp. nov., isolated from deep seawater in South China Sea.</title>
        <authorList>
            <person name="Fu G.-Y."/>
        </authorList>
    </citation>
    <scope>NUCLEOTIDE SEQUENCE [LARGE SCALE GENOMIC DNA]</scope>
    <source>
        <strain evidence="2">B7</strain>
    </source>
</reference>
<evidence type="ECO:0000313" key="2">
    <source>
        <dbReference type="Proteomes" id="UP000182840"/>
    </source>
</evidence>
<accession>A0A1L3SXN9</accession>
<dbReference type="AlphaFoldDB" id="A0A1L3SXN9"/>
<gene>
    <name evidence="1" type="ORF">BSQ44_24620</name>
</gene>
<dbReference type="EMBL" id="CP018171">
    <property type="protein sequence ID" value="APH74196.1"/>
    <property type="molecule type" value="Genomic_DNA"/>
</dbReference>
<keyword evidence="2" id="KW-1185">Reference proteome</keyword>
<dbReference type="OrthoDB" id="282152at2"/>
<sequence>MDTWDNDCLDLVGEAHLDCEGAMDGEIAFGALMGFLDVRYGARDGSACVDFSWESEEEDYPARGRGWAAIGTAGRVVGHFYIHNGDESGFVGERN</sequence>